<sequence length="54" mass="5976">MESGKEQLSDQVAAPLLRVEGIAKRFGVYTELEISSRVQLTRVLFGRTARAEPA</sequence>
<reference evidence="2" key="1">
    <citation type="journal article" date="2019" name="Int. J. Syst. Evol. Microbiol.">
        <title>The Global Catalogue of Microorganisms (GCM) 10K type strain sequencing project: providing services to taxonomists for standard genome sequencing and annotation.</title>
        <authorList>
            <consortium name="The Broad Institute Genomics Platform"/>
            <consortium name="The Broad Institute Genome Sequencing Center for Infectious Disease"/>
            <person name="Wu L."/>
            <person name="Ma J."/>
        </authorList>
    </citation>
    <scope>NUCLEOTIDE SEQUENCE [LARGE SCALE GENOMIC DNA]</scope>
    <source>
        <strain evidence="2">JCM 18055</strain>
    </source>
</reference>
<protein>
    <submittedName>
        <fullName evidence="1">Uncharacterized protein</fullName>
    </submittedName>
</protein>
<accession>A0ABP8W200</accession>
<comment type="caution">
    <text evidence="1">The sequence shown here is derived from an EMBL/GenBank/DDBJ whole genome shotgun (WGS) entry which is preliminary data.</text>
</comment>
<gene>
    <name evidence="1" type="ORF">GCM10023215_08930</name>
</gene>
<name>A0ABP8W200_9PSEU</name>
<dbReference type="EMBL" id="BAABIC010000002">
    <property type="protein sequence ID" value="GAA4678230.1"/>
    <property type="molecule type" value="Genomic_DNA"/>
</dbReference>
<evidence type="ECO:0000313" key="2">
    <source>
        <dbReference type="Proteomes" id="UP001500325"/>
    </source>
</evidence>
<dbReference type="RefSeq" id="WP_345378506.1">
    <property type="nucleotide sequence ID" value="NZ_BAABIC010000002.1"/>
</dbReference>
<dbReference type="Proteomes" id="UP001500325">
    <property type="component" value="Unassembled WGS sequence"/>
</dbReference>
<keyword evidence="2" id="KW-1185">Reference proteome</keyword>
<proteinExistence type="predicted"/>
<evidence type="ECO:0000313" key="1">
    <source>
        <dbReference type="EMBL" id="GAA4678230.1"/>
    </source>
</evidence>
<organism evidence="1 2">
    <name type="scientific">Pseudonocardia yuanmonensis</name>
    <dbReference type="NCBI Taxonomy" id="1095914"/>
    <lineage>
        <taxon>Bacteria</taxon>
        <taxon>Bacillati</taxon>
        <taxon>Actinomycetota</taxon>
        <taxon>Actinomycetes</taxon>
        <taxon>Pseudonocardiales</taxon>
        <taxon>Pseudonocardiaceae</taxon>
        <taxon>Pseudonocardia</taxon>
    </lineage>
</organism>